<dbReference type="RefSeq" id="WP_091997580.1">
    <property type="nucleotide sequence ID" value="NZ_FOUR01000001.1"/>
</dbReference>
<dbReference type="EMBL" id="FOUR01000001">
    <property type="protein sequence ID" value="SFM41168.1"/>
    <property type="molecule type" value="Genomic_DNA"/>
</dbReference>
<gene>
    <name evidence="2" type="ORF">SAMN04487961_0171</name>
</gene>
<dbReference type="Proteomes" id="UP000199339">
    <property type="component" value="Unassembled WGS sequence"/>
</dbReference>
<dbReference type="Pfam" id="PF12705">
    <property type="entry name" value="PDDEXK_1"/>
    <property type="match status" value="1"/>
</dbReference>
<feature type="domain" description="PD-(D/E)XK endonuclease-like" evidence="1">
    <location>
        <begin position="593"/>
        <end position="844"/>
    </location>
</feature>
<dbReference type="InterPro" id="IPR038726">
    <property type="entry name" value="PDDEXK_AddAB-type"/>
</dbReference>
<protein>
    <submittedName>
        <fullName evidence="2">PD-(D/E)XK nuclease superfamily protein</fullName>
    </submittedName>
</protein>
<evidence type="ECO:0000313" key="2">
    <source>
        <dbReference type="EMBL" id="SFM41168.1"/>
    </source>
</evidence>
<evidence type="ECO:0000313" key="3">
    <source>
        <dbReference type="Proteomes" id="UP000199339"/>
    </source>
</evidence>
<dbReference type="OrthoDB" id="1488830at2"/>
<keyword evidence="3" id="KW-1185">Reference proteome</keyword>
<accession>A0A1I4QM55</accession>
<name>A0A1I4QM55_9GAMM</name>
<reference evidence="3" key="1">
    <citation type="submission" date="2016-10" db="EMBL/GenBank/DDBJ databases">
        <authorList>
            <person name="Varghese N."/>
            <person name="Submissions S."/>
        </authorList>
    </citation>
    <scope>NUCLEOTIDE SEQUENCE [LARGE SCALE GENOMIC DNA]</scope>
    <source>
        <strain evidence="3">CGMCC 1.6775</strain>
    </source>
</reference>
<proteinExistence type="predicted"/>
<evidence type="ECO:0000259" key="1">
    <source>
        <dbReference type="Pfam" id="PF12705"/>
    </source>
</evidence>
<dbReference type="AlphaFoldDB" id="A0A1I4QM55"/>
<organism evidence="2 3">
    <name type="scientific">Marinobacter pelagius</name>
    <dbReference type="NCBI Taxonomy" id="379482"/>
    <lineage>
        <taxon>Bacteria</taxon>
        <taxon>Pseudomonadati</taxon>
        <taxon>Pseudomonadota</taxon>
        <taxon>Gammaproteobacteria</taxon>
        <taxon>Pseudomonadales</taxon>
        <taxon>Marinobacteraceae</taxon>
        <taxon>Marinobacter</taxon>
    </lineage>
</organism>
<sequence>MKIIAGLGYDDRLPNQLPELFSGQLCGEQSLIAALEFRAGIIPPNETQATRAVAYLNALSAADNGHRFYSESLAVDPIASAESLLAWRDWAILHGWNHDPRSKNHGRMVDLAAAESGFSKDGTSLGERIYALLQRLTLLGPSVSGIELHHSRASWPPLYQHLFDQLESAGVAVTEAPKALQAQAPASSDLGKLQRALVSENNGPLRFQQDGTVRLLSTGSEGLAAQYAIHEANNETLIIAPSGQHSLATVITQQGGNDSGLGDLSTFRAPNQLLLLMLQSAWRTPPADALLQFLSLPAGRFQRLRRSLARRFRDLPGFDQEHWEAEINNFVNATLQDTPELDETGLRRDIEEWLPLCICPYDDKMPIELALSLTARVASYWNACLSTSEREQAKPIYSAAYAAADSVCQALREWPETDISKTQLNRLISMVLSLGNSSLRNSREVSAFDVVSSPEVVPLRTAPTTHTLWINPQISKLVETPPFSQAELRGIPLAPGPEQQTHLRQLALIRAHAPLLAARQFVTLISTNSTPELLQLQISSLTDTKVWPSLEQTILTNQCLHAPAQPIKEFSLPQAQRWWAPDRAVPAPRNSESYSSLAALALKPHEYALKYAAQIREGAIESLAADARLKGNLAHHLVEAWIREHPWTGKPVDRMSVSSWLDATLPVVIRKVALPLAQPGMQVEQLRFQQKILDALDALLKALVAAGVTNLQPERRFEHIDTLSQLEGTMDIFCEFEDGRFAIIDMKWGGYKKYREELKAGRPLQLATYAHIAEGNHSGQLADAGYFILSRAELLCNDTLVFPTATAVEPDQPTSLQLTWQKFEKTLRWRVEQLKNGHIEQTYGEAAPDRNSLPPGDAIDLIALEEQARKNSSQSYKATFKAVDTWRNLTGNIKEL</sequence>